<dbReference type="PANTHER" id="PTHR47963:SF9">
    <property type="entry name" value="CRISPR-ASSOCIATED ENDONUCLEASE_HELICASE CAS3"/>
    <property type="match status" value="1"/>
</dbReference>
<keyword evidence="5" id="KW-0547">Nucleotide-binding</keyword>
<dbReference type="NCBIfam" id="TIGR01587">
    <property type="entry name" value="cas3_core"/>
    <property type="match status" value="1"/>
</dbReference>
<evidence type="ECO:0000256" key="9">
    <source>
        <dbReference type="ARBA" id="ARBA00023118"/>
    </source>
</evidence>
<evidence type="ECO:0000256" key="1">
    <source>
        <dbReference type="ARBA" id="ARBA00006847"/>
    </source>
</evidence>
<dbReference type="GO" id="GO:0005524">
    <property type="term" value="F:ATP binding"/>
    <property type="evidence" value="ECO:0007669"/>
    <property type="project" value="UniProtKB-KW"/>
</dbReference>
<dbReference type="InterPro" id="IPR006474">
    <property type="entry name" value="Helicase_Cas3_CRISPR-ass_core"/>
</dbReference>
<dbReference type="HOGENOM" id="CLU_013924_2_0_0"/>
<evidence type="ECO:0000256" key="8">
    <source>
        <dbReference type="ARBA" id="ARBA00022840"/>
    </source>
</evidence>
<dbReference type="GO" id="GO:0004519">
    <property type="term" value="F:endonuclease activity"/>
    <property type="evidence" value="ECO:0007669"/>
    <property type="project" value="UniProtKB-KW"/>
</dbReference>
<evidence type="ECO:0000256" key="7">
    <source>
        <dbReference type="ARBA" id="ARBA00022806"/>
    </source>
</evidence>
<comment type="similarity">
    <text evidence="1">In the N-terminal section; belongs to the CRISPR-associated nuclease Cas3-HD family.</text>
</comment>
<evidence type="ECO:0000256" key="4">
    <source>
        <dbReference type="ARBA" id="ARBA00022723"/>
    </source>
</evidence>
<dbReference type="RefSeq" id="WP_008522374.1">
    <property type="nucleotide sequence ID" value="NZ_CM001376.1"/>
</dbReference>
<dbReference type="InterPro" id="IPR038257">
    <property type="entry name" value="CRISPR-assoc_Cas3_HD_sf"/>
</dbReference>
<dbReference type="SMART" id="SM00487">
    <property type="entry name" value="DEXDc"/>
    <property type="match status" value="1"/>
</dbReference>
<keyword evidence="12" id="KW-0255">Endonuclease</keyword>
<dbReference type="InterPro" id="IPR006483">
    <property type="entry name" value="CRISPR-assoc_Cas3_HD"/>
</dbReference>
<dbReference type="NCBIfam" id="TIGR01596">
    <property type="entry name" value="cas3_HD"/>
    <property type="match status" value="1"/>
</dbReference>
<dbReference type="Proteomes" id="UP000003806">
    <property type="component" value="Chromosome"/>
</dbReference>
<dbReference type="Pfam" id="PF22590">
    <property type="entry name" value="Cas3-like_C_2"/>
    <property type="match status" value="1"/>
</dbReference>
<keyword evidence="9" id="KW-0051">Antiviral defense</keyword>
<evidence type="ECO:0000256" key="6">
    <source>
        <dbReference type="ARBA" id="ARBA00022801"/>
    </source>
</evidence>
<evidence type="ECO:0000313" key="12">
    <source>
        <dbReference type="EMBL" id="EHM12583.1"/>
    </source>
</evidence>
<organism evidence="12 13">
    <name type="scientific">Jonquetella anthropi DSM 22815</name>
    <dbReference type="NCBI Taxonomy" id="885272"/>
    <lineage>
        <taxon>Bacteria</taxon>
        <taxon>Thermotogati</taxon>
        <taxon>Synergistota</taxon>
        <taxon>Synergistia</taxon>
        <taxon>Synergistales</taxon>
        <taxon>Dethiosulfovibrionaceae</taxon>
        <taxon>Jonquetella</taxon>
    </lineage>
</organism>
<feature type="domain" description="HD Cas3-type" evidence="11">
    <location>
        <begin position="13"/>
        <end position="211"/>
    </location>
</feature>
<gene>
    <name evidence="12" type="ORF">JonanDRAFT_0156</name>
</gene>
<dbReference type="GO" id="GO:0003724">
    <property type="term" value="F:RNA helicase activity"/>
    <property type="evidence" value="ECO:0007669"/>
    <property type="project" value="TreeGrafter"/>
</dbReference>
<dbReference type="Pfam" id="PF18019">
    <property type="entry name" value="Cas3_HD"/>
    <property type="match status" value="1"/>
</dbReference>
<dbReference type="STRING" id="885272.JonanDRAFT_0156"/>
<dbReference type="GO" id="GO:0003723">
    <property type="term" value="F:RNA binding"/>
    <property type="evidence" value="ECO:0007669"/>
    <property type="project" value="TreeGrafter"/>
</dbReference>
<dbReference type="InterPro" id="IPR054712">
    <property type="entry name" value="Cas3-like_dom"/>
</dbReference>
<dbReference type="GO" id="GO:0016787">
    <property type="term" value="F:hydrolase activity"/>
    <property type="evidence" value="ECO:0007669"/>
    <property type="project" value="UniProtKB-KW"/>
</dbReference>
<accession>H0UMB0</accession>
<dbReference type="InterPro" id="IPR014001">
    <property type="entry name" value="Helicase_ATP-bd"/>
</dbReference>
<dbReference type="PROSITE" id="PS51643">
    <property type="entry name" value="HD_CAS3"/>
    <property type="match status" value="1"/>
</dbReference>
<dbReference type="PROSITE" id="PS51192">
    <property type="entry name" value="HELICASE_ATP_BIND_1"/>
    <property type="match status" value="1"/>
</dbReference>
<dbReference type="CDD" id="cd09641">
    <property type="entry name" value="Cas3''_I"/>
    <property type="match status" value="1"/>
</dbReference>
<proteinExistence type="inferred from homology"/>
<keyword evidence="4" id="KW-0479">Metal-binding</keyword>
<evidence type="ECO:0000256" key="2">
    <source>
        <dbReference type="ARBA" id="ARBA00009046"/>
    </source>
</evidence>
<dbReference type="InterPro" id="IPR050547">
    <property type="entry name" value="DEAD_box_RNA_helicases"/>
</dbReference>
<keyword evidence="3" id="KW-0540">Nuclease</keyword>
<evidence type="ECO:0000256" key="3">
    <source>
        <dbReference type="ARBA" id="ARBA00022722"/>
    </source>
</evidence>
<dbReference type="GO" id="GO:0046872">
    <property type="term" value="F:metal ion binding"/>
    <property type="evidence" value="ECO:0007669"/>
    <property type="project" value="UniProtKB-KW"/>
</dbReference>
<dbReference type="Gene3D" id="3.40.50.300">
    <property type="entry name" value="P-loop containing nucleotide triphosphate hydrolases"/>
    <property type="match status" value="2"/>
</dbReference>
<protein>
    <submittedName>
        <fullName evidence="12">CRISPR-associated helicase Cas3/CRISPR-associated endonuclease Cas3-HD</fullName>
    </submittedName>
</protein>
<dbReference type="EMBL" id="CM001376">
    <property type="protein sequence ID" value="EHM12583.1"/>
    <property type="molecule type" value="Genomic_DNA"/>
</dbReference>
<keyword evidence="13" id="KW-1185">Reference proteome</keyword>
<dbReference type="AlphaFoldDB" id="H0UMB0"/>
<evidence type="ECO:0000256" key="5">
    <source>
        <dbReference type="ARBA" id="ARBA00022741"/>
    </source>
</evidence>
<dbReference type="OrthoDB" id="9810236at2"/>
<name>H0UMB0_9BACT</name>
<evidence type="ECO:0000313" key="13">
    <source>
        <dbReference type="Proteomes" id="UP000003806"/>
    </source>
</evidence>
<keyword evidence="6" id="KW-0378">Hydrolase</keyword>
<keyword evidence="8" id="KW-0067">ATP-binding</keyword>
<reference evidence="12 13" key="1">
    <citation type="submission" date="2011-11" db="EMBL/GenBank/DDBJ databases">
        <title>The Noncontiguous Finished genome of Jonquetella anthropi DSM 22815.</title>
        <authorList>
            <consortium name="US DOE Joint Genome Institute (JGI-PGF)"/>
            <person name="Lucas S."/>
            <person name="Copeland A."/>
            <person name="Lapidus A."/>
            <person name="Glavina del Rio T."/>
            <person name="Dalin E."/>
            <person name="Tice H."/>
            <person name="Bruce D."/>
            <person name="Goodwin L."/>
            <person name="Pitluck S."/>
            <person name="Peters L."/>
            <person name="Mikhailova N."/>
            <person name="Held B."/>
            <person name="Kyrpides N."/>
            <person name="Mavromatis K."/>
            <person name="Ivanova N."/>
            <person name="Markowitz V."/>
            <person name="Cheng J.-F."/>
            <person name="Hugenholtz P."/>
            <person name="Woyke T."/>
            <person name="Wu D."/>
            <person name="Gronow S."/>
            <person name="Wellnitz S."/>
            <person name="Brambilla E."/>
            <person name="Klenk H.-P."/>
            <person name="Eisen J.A."/>
        </authorList>
    </citation>
    <scope>NUCLEOTIDE SEQUENCE [LARGE SCALE GENOMIC DNA]</scope>
    <source>
        <strain evidence="12 13">DSM 22815</strain>
    </source>
</reference>
<comment type="similarity">
    <text evidence="2">In the central section; belongs to the CRISPR-associated helicase Cas3 family.</text>
</comment>
<evidence type="ECO:0000259" key="11">
    <source>
        <dbReference type="PROSITE" id="PS51643"/>
    </source>
</evidence>
<dbReference type="eggNOG" id="COG1203">
    <property type="taxonomic scope" value="Bacteria"/>
</dbReference>
<sequence length="909" mass="102143">MTNTFWAKFDKKDPTRWHSLLGHSADVAAVTERLLQLPLWRRRLSRAASGSGWQSGIGALADRLCAYAALHDFSKLSAQFRLKKEKDQHGDFYKGVDHITTACDLVLRMDQEAAYRGKIPELVDWDCDDSVFLRILLSHHGRTPSRKKLRLHWPLLWPDARKDAPEWTALEELRQSVKRWFPKAWGTDERMPQAPLLGHFFAGVLMLADWIGSTEYFFPYEGCDGRLPRGCGCDPITWSRSAARRALRQIGLDRSEIFSHKEFLDQFGFLPNELQKAIDSLPLSVDGGLYSIEAPTGCGKTEAALRLFSRLFDAGLVDGLYFANPNRLAASQLYDRLWAFDKKAFQAALPTVLAVPGYIMADGVKGRALDNLEVAWPDFEDQAKEKGACLGRRWAAERPKRFLTSPLAVGTIDQALLSTVRVRHCHLRAAAIQRSLLVIDEVHASDSYMTRLTSSLLEWFKNLGGHVLLMSATLTEALREQYFSQWGGLRQSIRFSKSLSEKKAEKKAEKKVPAGYPLISSLVDRQRSDTVVPLTAQDKNVSLTLWPCMTDINKTARRVAELWRSAPENEKPCILVLRNTVAQAQKTAQELSKLLPEKALFQVQGVLTLHHGRFAPPDRKVLDEAVERYFGKDTEKGAPAESDRRDGVVLVATQTVEQSLDVDFDYLVVDLCPGDVLLQRIGRLFRHHRPRPAGFCEPQCVLLVPSDEPDAEWLCSSAAKKYGFGDERAYDNLVSVYATWRRAKRDAQAGRRWLLPSQNREIVEETVDKGTVEVDLCGVLAQANRRQNGGEAAERQQAKFAVVQWLKPFTSSENEVGQEVGLSTRLGIQDLECRLSEPIISPFGQELHSITVPAWMAGYIQEAEESCGKGKKNVASGSIIKPDIFDGKVRLGEYLVYTQWGLGIEKDPL</sequence>
<dbReference type="SUPFAM" id="SSF52540">
    <property type="entry name" value="P-loop containing nucleoside triphosphate hydrolases"/>
    <property type="match status" value="1"/>
</dbReference>
<dbReference type="Gene3D" id="1.10.3210.30">
    <property type="match status" value="1"/>
</dbReference>
<dbReference type="InterPro" id="IPR027417">
    <property type="entry name" value="P-loop_NTPase"/>
</dbReference>
<feature type="domain" description="Helicase ATP-binding" evidence="10">
    <location>
        <begin position="281"/>
        <end position="492"/>
    </location>
</feature>
<dbReference type="PANTHER" id="PTHR47963">
    <property type="entry name" value="DEAD-BOX ATP-DEPENDENT RNA HELICASE 47, MITOCHONDRIAL"/>
    <property type="match status" value="1"/>
</dbReference>
<dbReference type="GO" id="GO:0051607">
    <property type="term" value="P:defense response to virus"/>
    <property type="evidence" value="ECO:0007669"/>
    <property type="project" value="UniProtKB-KW"/>
</dbReference>
<keyword evidence="7" id="KW-0347">Helicase</keyword>
<evidence type="ECO:0000259" key="10">
    <source>
        <dbReference type="PROSITE" id="PS51192"/>
    </source>
</evidence>